<dbReference type="Proteomes" id="UP000287872">
    <property type="component" value="Unassembled WGS sequence"/>
</dbReference>
<organism evidence="3 4">
    <name type="scientific">Clostridium tagluense</name>
    <dbReference type="NCBI Taxonomy" id="360422"/>
    <lineage>
        <taxon>Bacteria</taxon>
        <taxon>Bacillati</taxon>
        <taxon>Bacillota</taxon>
        <taxon>Clostridia</taxon>
        <taxon>Eubacteriales</taxon>
        <taxon>Clostridiaceae</taxon>
        <taxon>Clostridium</taxon>
    </lineage>
</organism>
<dbReference type="InterPro" id="IPR038756">
    <property type="entry name" value="CheX-like"/>
</dbReference>
<evidence type="ECO:0000313" key="4">
    <source>
        <dbReference type="Proteomes" id="UP000287872"/>
    </source>
</evidence>
<dbReference type="PANTHER" id="PTHR39452">
    <property type="entry name" value="CHEY-P PHOSPHATASE CHEX"/>
    <property type="match status" value="1"/>
</dbReference>
<evidence type="ECO:0000259" key="2">
    <source>
        <dbReference type="Pfam" id="PF13690"/>
    </source>
</evidence>
<sequence length="152" mass="16300">MDVNLVNPFIDSFLNVMPQLGFKEVKKQGVSVKGKSIKSLGVMIILGIVGDIKGNIIYSLTDESAKQIASVMMMGMPVPELDDMAQSALSELSNMLTANASTNFAENGTTINISTPTLMHGSDFEAKMNTDAVLCVSLIVDNIPIEINIAFD</sequence>
<dbReference type="Pfam" id="PF13690">
    <property type="entry name" value="CheX"/>
    <property type="match status" value="1"/>
</dbReference>
<dbReference type="InterPro" id="IPR028976">
    <property type="entry name" value="CheC-like_sf"/>
</dbReference>
<gene>
    <name evidence="3" type="primary">cheX</name>
    <name evidence="3" type="ORF">Ctaglu_35650</name>
</gene>
<feature type="domain" description="Chemotaxis phosphatase CheX-like" evidence="2">
    <location>
        <begin position="43"/>
        <end position="130"/>
    </location>
</feature>
<proteinExistence type="predicted"/>
<reference evidence="3 4" key="1">
    <citation type="submission" date="2018-11" db="EMBL/GenBank/DDBJ databases">
        <title>Genome sequencing and assembly of Clostridium tagluense strain A121.</title>
        <authorList>
            <person name="Murakami T."/>
            <person name="Segawa T."/>
            <person name="Shcherbakova V.A."/>
            <person name="Mori H."/>
            <person name="Yoshimura Y."/>
        </authorList>
    </citation>
    <scope>NUCLEOTIDE SEQUENCE [LARGE SCALE GENOMIC DNA]</scope>
    <source>
        <strain evidence="3 4">A121</strain>
    </source>
</reference>
<dbReference type="RefSeq" id="WP_125004195.1">
    <property type="nucleotide sequence ID" value="NZ_BHYK01000024.1"/>
</dbReference>
<evidence type="ECO:0000313" key="3">
    <source>
        <dbReference type="EMBL" id="GCD11942.1"/>
    </source>
</evidence>
<accession>A0A401UQV5</accession>
<dbReference type="SUPFAM" id="SSF103039">
    <property type="entry name" value="CheC-like"/>
    <property type="match status" value="1"/>
</dbReference>
<dbReference type="Gene3D" id="3.40.1550.10">
    <property type="entry name" value="CheC-like"/>
    <property type="match status" value="1"/>
</dbReference>
<dbReference type="CDD" id="cd17906">
    <property type="entry name" value="CheX"/>
    <property type="match status" value="1"/>
</dbReference>
<protein>
    <submittedName>
        <fullName evidence="3">Chemotaxis protein CheX</fullName>
    </submittedName>
</protein>
<keyword evidence="4" id="KW-1185">Reference proteome</keyword>
<dbReference type="InterPro" id="IPR028051">
    <property type="entry name" value="CheX-like_dom"/>
</dbReference>
<dbReference type="AlphaFoldDB" id="A0A401UQV5"/>
<evidence type="ECO:0000256" key="1">
    <source>
        <dbReference type="ARBA" id="ARBA00022500"/>
    </source>
</evidence>
<name>A0A401UQV5_9CLOT</name>
<comment type="caution">
    <text evidence="3">The sequence shown here is derived from an EMBL/GenBank/DDBJ whole genome shotgun (WGS) entry which is preliminary data.</text>
</comment>
<dbReference type="PANTHER" id="PTHR39452:SF1">
    <property type="entry name" value="CHEY-P PHOSPHATASE CHEX"/>
    <property type="match status" value="1"/>
</dbReference>
<dbReference type="OrthoDB" id="9788100at2"/>
<keyword evidence="1" id="KW-0145">Chemotaxis</keyword>
<dbReference type="EMBL" id="BHYK01000024">
    <property type="protein sequence ID" value="GCD11942.1"/>
    <property type="molecule type" value="Genomic_DNA"/>
</dbReference>
<dbReference type="GO" id="GO:0006935">
    <property type="term" value="P:chemotaxis"/>
    <property type="evidence" value="ECO:0007669"/>
    <property type="project" value="UniProtKB-KW"/>
</dbReference>